<dbReference type="EMBL" id="CP045899">
    <property type="protein sequence ID" value="QQP41250.1"/>
    <property type="molecule type" value="Genomic_DNA"/>
</dbReference>
<evidence type="ECO:0000256" key="5">
    <source>
        <dbReference type="ARBA" id="ARBA00023242"/>
    </source>
</evidence>
<keyword evidence="3" id="KW-0677">Repeat</keyword>
<evidence type="ECO:0000313" key="7">
    <source>
        <dbReference type="EMBL" id="QQP41250.1"/>
    </source>
</evidence>
<evidence type="ECO:0000256" key="1">
    <source>
        <dbReference type="ARBA" id="ARBA00004123"/>
    </source>
</evidence>
<evidence type="ECO:0000256" key="2">
    <source>
        <dbReference type="ARBA" id="ARBA00022664"/>
    </source>
</evidence>
<dbReference type="PANTHER" id="PTHR17204">
    <property type="entry name" value="PRE-MRNA PROCESSING PROTEIN PRP39-RELATED"/>
    <property type="match status" value="1"/>
</dbReference>
<dbReference type="GO" id="GO:0000243">
    <property type="term" value="C:commitment complex"/>
    <property type="evidence" value="ECO:0007669"/>
    <property type="project" value="TreeGrafter"/>
</dbReference>
<evidence type="ECO:0000256" key="3">
    <source>
        <dbReference type="ARBA" id="ARBA00022737"/>
    </source>
</evidence>
<dbReference type="GO" id="GO:0030627">
    <property type="term" value="F:pre-mRNA 5'-splice site binding"/>
    <property type="evidence" value="ECO:0007669"/>
    <property type="project" value="TreeGrafter"/>
</dbReference>
<sequence length="252" mass="28589">HHLRDPSKVDIHLRRAEFEEKAGNTSLASEIFQKLESQHPEVLGLSLKRINLERRAGNHEKVRTLFTASIQKRSGKLRTEMAVKYARYLRLVHEEADEALSPYLQILDIHLHAQPPLDLRKIQALFEEAITKMGPRDKLLFSQRRIEFLEDFGSDVHESERAKKHHAQLQRSCESLQKEEESPLSGLQDAKKEASSSSNSASYNAHHNSQYQTYGARLSSNYNYNNGSSSSSGAYGSYYQAYSSGGSNYAGY</sequence>
<name>A0A7T8H1E5_CALRO</name>
<feature type="non-terminal residue" evidence="7">
    <location>
        <position position="1"/>
    </location>
</feature>
<evidence type="ECO:0000256" key="4">
    <source>
        <dbReference type="ARBA" id="ARBA00023187"/>
    </source>
</evidence>
<organism evidence="7 8">
    <name type="scientific">Caligus rogercresseyi</name>
    <name type="common">Sea louse</name>
    <dbReference type="NCBI Taxonomy" id="217165"/>
    <lineage>
        <taxon>Eukaryota</taxon>
        <taxon>Metazoa</taxon>
        <taxon>Ecdysozoa</taxon>
        <taxon>Arthropoda</taxon>
        <taxon>Crustacea</taxon>
        <taxon>Multicrustacea</taxon>
        <taxon>Hexanauplia</taxon>
        <taxon>Copepoda</taxon>
        <taxon>Siphonostomatoida</taxon>
        <taxon>Caligidae</taxon>
        <taxon>Caligus</taxon>
    </lineage>
</organism>
<dbReference type="GO" id="GO:0000395">
    <property type="term" value="P:mRNA 5'-splice site recognition"/>
    <property type="evidence" value="ECO:0007669"/>
    <property type="project" value="TreeGrafter"/>
</dbReference>
<evidence type="ECO:0000256" key="6">
    <source>
        <dbReference type="SAM" id="MobiDB-lite"/>
    </source>
</evidence>
<dbReference type="PANTHER" id="PTHR17204:SF5">
    <property type="entry name" value="PRE-MRNA-PROCESSING FACTOR 39"/>
    <property type="match status" value="1"/>
</dbReference>
<accession>A0A7T8H1E5</accession>
<dbReference type="Gene3D" id="1.25.40.10">
    <property type="entry name" value="Tetratricopeptide repeat domain"/>
    <property type="match status" value="1"/>
</dbReference>
<dbReference type="GO" id="GO:0071004">
    <property type="term" value="C:U2-type prespliceosome"/>
    <property type="evidence" value="ECO:0007669"/>
    <property type="project" value="TreeGrafter"/>
</dbReference>
<dbReference type="SUPFAM" id="SSF48452">
    <property type="entry name" value="TPR-like"/>
    <property type="match status" value="1"/>
</dbReference>
<dbReference type="AlphaFoldDB" id="A0A7T8H1E5"/>
<comment type="subcellular location">
    <subcellularLocation>
        <location evidence="1">Nucleus</location>
    </subcellularLocation>
</comment>
<dbReference type="GO" id="GO:0005685">
    <property type="term" value="C:U1 snRNP"/>
    <property type="evidence" value="ECO:0007669"/>
    <property type="project" value="TreeGrafter"/>
</dbReference>
<feature type="region of interest" description="Disordered" evidence="6">
    <location>
        <begin position="159"/>
        <end position="206"/>
    </location>
</feature>
<gene>
    <name evidence="7" type="ORF">FKW44_015555</name>
</gene>
<dbReference type="InterPro" id="IPR011990">
    <property type="entry name" value="TPR-like_helical_dom_sf"/>
</dbReference>
<reference evidence="8" key="1">
    <citation type="submission" date="2021-01" db="EMBL/GenBank/DDBJ databases">
        <title>Caligus Genome Assembly.</title>
        <authorList>
            <person name="Gallardo-Escarate C."/>
        </authorList>
    </citation>
    <scope>NUCLEOTIDE SEQUENCE [LARGE SCALE GENOMIC DNA]</scope>
</reference>
<keyword evidence="5" id="KW-0539">Nucleus</keyword>
<protein>
    <submittedName>
        <fullName evidence="7">LOC100123653</fullName>
    </submittedName>
</protein>
<keyword evidence="2" id="KW-0507">mRNA processing</keyword>
<proteinExistence type="predicted"/>
<dbReference type="Proteomes" id="UP000595437">
    <property type="component" value="Chromosome 10"/>
</dbReference>
<keyword evidence="4" id="KW-0508">mRNA splicing</keyword>
<feature type="compositionally biased region" description="Low complexity" evidence="6">
    <location>
        <begin position="195"/>
        <end position="206"/>
    </location>
</feature>
<keyword evidence="8" id="KW-1185">Reference proteome</keyword>
<evidence type="ECO:0000313" key="8">
    <source>
        <dbReference type="Proteomes" id="UP000595437"/>
    </source>
</evidence>
<dbReference type="OrthoDB" id="10265668at2759"/>